<dbReference type="NCBIfam" id="NF042915">
    <property type="entry name" value="MAB_1171c_fam"/>
    <property type="match status" value="1"/>
</dbReference>
<feature type="transmembrane region" description="Helical" evidence="1">
    <location>
        <begin position="217"/>
        <end position="239"/>
    </location>
</feature>
<feature type="transmembrane region" description="Helical" evidence="1">
    <location>
        <begin position="140"/>
        <end position="159"/>
    </location>
</feature>
<name>A0ABS5AH32_9PSEU</name>
<accession>A0ABS5AH32</accession>
<dbReference type="EMBL" id="JAGIOO010000001">
    <property type="protein sequence ID" value="MBP2475662.1"/>
    <property type="molecule type" value="Genomic_DNA"/>
</dbReference>
<keyword evidence="4" id="KW-1185">Reference proteome</keyword>
<feature type="transmembrane region" description="Helical" evidence="1">
    <location>
        <begin position="101"/>
        <end position="120"/>
    </location>
</feature>
<evidence type="ECO:0000313" key="3">
    <source>
        <dbReference type="EMBL" id="MBP2475662.1"/>
    </source>
</evidence>
<reference evidence="3 4" key="1">
    <citation type="submission" date="2021-03" db="EMBL/GenBank/DDBJ databases">
        <title>Sequencing the genomes of 1000 actinobacteria strains.</title>
        <authorList>
            <person name="Klenk H.-P."/>
        </authorList>
    </citation>
    <scope>NUCLEOTIDE SEQUENCE [LARGE SCALE GENOMIC DNA]</scope>
    <source>
        <strain evidence="3 4">DSM 44580</strain>
    </source>
</reference>
<dbReference type="Proteomes" id="UP001519363">
    <property type="component" value="Unassembled WGS sequence"/>
</dbReference>
<organism evidence="3 4">
    <name type="scientific">Crossiella equi</name>
    <dbReference type="NCBI Taxonomy" id="130796"/>
    <lineage>
        <taxon>Bacteria</taxon>
        <taxon>Bacillati</taxon>
        <taxon>Actinomycetota</taxon>
        <taxon>Actinomycetes</taxon>
        <taxon>Pseudonocardiales</taxon>
        <taxon>Pseudonocardiaceae</taxon>
        <taxon>Crossiella</taxon>
    </lineage>
</organism>
<dbReference type="Pfam" id="PF20182">
    <property type="entry name" value="DUF6545"/>
    <property type="match status" value="1"/>
</dbReference>
<dbReference type="InterPro" id="IPR050039">
    <property type="entry name" value="MAB_1171c-like"/>
</dbReference>
<sequence length="390" mass="42910">MVVARVSHLLALAVVTTALVYWVLSWRRNPRAGVAAMCQALFWLDLALFIGFFQYQLVELLGVPALPQLVQHLATLVAAYQLGSFTLHLHHEDEEVPRHLAPRRVLLGMAEICLVVFYLLGPLPQGIPVVNAQYGDVPWVFEYLVVFDLYLGWALLDVAMSSFRHARHIPGRHLRRGVRLLGWGSVFGLLFVAHKLFYSVATVFTTLPWAEHGAGGIGTFTVLVSVVTIISGVLVPPLGPRFTARRALRRIRPLWAALTEAAPELVFPRGHRHSTGLLHNRVVEIQDVLIGPLQPYLLPQVAARAEALGREQGLTGDDLAAATEAAVITVALHAFTHDLPVRTETPVVFTRAGTGENDDEPPWLARVATAFTSSPIPHAVLNEVVAEHEH</sequence>
<gene>
    <name evidence="3" type="ORF">JOF53_004534</name>
</gene>
<dbReference type="RefSeq" id="WP_086786075.1">
    <property type="nucleotide sequence ID" value="NZ_JAGIOO010000001.1"/>
</dbReference>
<comment type="caution">
    <text evidence="3">The sequence shown here is derived from an EMBL/GenBank/DDBJ whole genome shotgun (WGS) entry which is preliminary data.</text>
</comment>
<evidence type="ECO:0000259" key="2">
    <source>
        <dbReference type="Pfam" id="PF20182"/>
    </source>
</evidence>
<feature type="transmembrane region" description="Helical" evidence="1">
    <location>
        <begin position="6"/>
        <end position="24"/>
    </location>
</feature>
<feature type="domain" description="DUF6545" evidence="2">
    <location>
        <begin position="243"/>
        <end position="373"/>
    </location>
</feature>
<keyword evidence="1" id="KW-0812">Transmembrane</keyword>
<feature type="transmembrane region" description="Helical" evidence="1">
    <location>
        <begin position="69"/>
        <end position="89"/>
    </location>
</feature>
<protein>
    <recommendedName>
        <fullName evidence="2">DUF6545 domain-containing protein</fullName>
    </recommendedName>
</protein>
<proteinExistence type="predicted"/>
<dbReference type="InterPro" id="IPR046675">
    <property type="entry name" value="DUF6545"/>
</dbReference>
<keyword evidence="1" id="KW-1133">Transmembrane helix</keyword>
<keyword evidence="1" id="KW-0472">Membrane</keyword>
<feature type="transmembrane region" description="Helical" evidence="1">
    <location>
        <begin position="180"/>
        <end position="197"/>
    </location>
</feature>
<evidence type="ECO:0000256" key="1">
    <source>
        <dbReference type="SAM" id="Phobius"/>
    </source>
</evidence>
<evidence type="ECO:0000313" key="4">
    <source>
        <dbReference type="Proteomes" id="UP001519363"/>
    </source>
</evidence>
<feature type="transmembrane region" description="Helical" evidence="1">
    <location>
        <begin position="36"/>
        <end position="57"/>
    </location>
</feature>